<evidence type="ECO:0000256" key="6">
    <source>
        <dbReference type="SAM" id="MobiDB-lite"/>
    </source>
</evidence>
<feature type="domain" description="Cyclic nucleotide-binding" evidence="7">
    <location>
        <begin position="391"/>
        <end position="444"/>
    </location>
</feature>
<accession>A0A0D8BH79</accession>
<dbReference type="Proteomes" id="UP000032545">
    <property type="component" value="Unassembled WGS sequence"/>
</dbReference>
<evidence type="ECO:0000256" key="1">
    <source>
        <dbReference type="ARBA" id="ARBA00001974"/>
    </source>
</evidence>
<evidence type="ECO:0000259" key="7">
    <source>
        <dbReference type="PROSITE" id="PS50042"/>
    </source>
</evidence>
<evidence type="ECO:0000256" key="5">
    <source>
        <dbReference type="ARBA" id="ARBA00037941"/>
    </source>
</evidence>
<dbReference type="Pfam" id="PF01266">
    <property type="entry name" value="DAO"/>
    <property type="match status" value="1"/>
</dbReference>
<keyword evidence="2" id="KW-0285">Flavoprotein</keyword>
<dbReference type="SUPFAM" id="SSF51905">
    <property type="entry name" value="FAD/NAD(P)-binding domain"/>
    <property type="match status" value="1"/>
</dbReference>
<sequence length="444" mass="47026">MSVSEDRGATAPSTAAGRPASGRPASGVTAAGVTASGGPGTVRRTTFGVVGGGIIGLAVARELALRHPGAEVVVVEKEPRLAAHQTGHNSGVIHAGLYYQPGSLKATLCTRGGALLREFSQQHGIDFQELGKLVVATNDAELEQLAVIEDRARRNRVPDLVRLDRAGMAEIEPHISGIAALHSPHTAVIDYRAVCEALAADLAARGGRVLLSSPVTAIRDEGDRVAVTAGGQTLRVDRLVACGGLSSDALAAMVDDPGDVRIIPFRGEYYHLRAGLRDRVRGLVYPVPDPRYPFLGVHLTRDLTGGVHVGPNAVLALALEGYRWRDVNPRDLAQVLTWPGMRRLAHEHWRNGLAEMVGSLSRRRFAAAVRRYLPEVRAGDLTRAPAGVRAQAVRRTGELVDDFVIRTSGRVTVVRNAPSPAATSSLAIAEHIVGQLAVIGGARP</sequence>
<dbReference type="InterPro" id="IPR000595">
    <property type="entry name" value="cNMP-bd_dom"/>
</dbReference>
<proteinExistence type="inferred from homology"/>
<name>A0A0D8BH79_9ACTN</name>
<dbReference type="PANTHER" id="PTHR43104:SF2">
    <property type="entry name" value="L-2-HYDROXYGLUTARATE DEHYDROGENASE, MITOCHONDRIAL"/>
    <property type="match status" value="1"/>
</dbReference>
<dbReference type="PATRIC" id="fig|1502723.3.peg.1301"/>
<reference evidence="9" key="1">
    <citation type="submission" date="2015-02" db="EMBL/GenBank/DDBJ databases">
        <title>Draft Genome of Frankia sp. CpI1-S.</title>
        <authorList>
            <person name="Oshone R.T."/>
            <person name="Ngom M."/>
            <person name="Ghodhbane-Gtari F."/>
            <person name="Gtari M."/>
            <person name="Morris K."/>
            <person name="Thomas K."/>
            <person name="Sen A."/>
            <person name="Tisa L.S."/>
        </authorList>
    </citation>
    <scope>NUCLEOTIDE SEQUENCE [LARGE SCALE GENOMIC DNA]</scope>
    <source>
        <strain evidence="9">CpI1-S</strain>
    </source>
</reference>
<dbReference type="InterPro" id="IPR006076">
    <property type="entry name" value="FAD-dep_OxRdtase"/>
</dbReference>
<dbReference type="OrthoDB" id="9801699at2"/>
<dbReference type="EMBL" id="JYFN01000014">
    <property type="protein sequence ID" value="KJE23324.1"/>
    <property type="molecule type" value="Genomic_DNA"/>
</dbReference>
<dbReference type="Gene3D" id="3.50.50.60">
    <property type="entry name" value="FAD/NAD(P)-binding domain"/>
    <property type="match status" value="1"/>
</dbReference>
<comment type="similarity">
    <text evidence="5">Belongs to the L2HGDH family.</text>
</comment>
<feature type="compositionally biased region" description="Low complexity" evidence="6">
    <location>
        <begin position="24"/>
        <end position="34"/>
    </location>
</feature>
<keyword evidence="9" id="KW-1185">Reference proteome</keyword>
<evidence type="ECO:0000256" key="3">
    <source>
        <dbReference type="ARBA" id="ARBA00022827"/>
    </source>
</evidence>
<evidence type="ECO:0000256" key="2">
    <source>
        <dbReference type="ARBA" id="ARBA00022630"/>
    </source>
</evidence>
<organism evidence="8 9">
    <name type="scientific">Frankia torreyi</name>
    <dbReference type="NCBI Taxonomy" id="1856"/>
    <lineage>
        <taxon>Bacteria</taxon>
        <taxon>Bacillati</taxon>
        <taxon>Actinomycetota</taxon>
        <taxon>Actinomycetes</taxon>
        <taxon>Frankiales</taxon>
        <taxon>Frankiaceae</taxon>
        <taxon>Frankia</taxon>
    </lineage>
</organism>
<dbReference type="InterPro" id="IPR036188">
    <property type="entry name" value="FAD/NAD-bd_sf"/>
</dbReference>
<dbReference type="NCBIfam" id="NF008726">
    <property type="entry name" value="PRK11728.1"/>
    <property type="match status" value="1"/>
</dbReference>
<evidence type="ECO:0000313" key="9">
    <source>
        <dbReference type="Proteomes" id="UP000032545"/>
    </source>
</evidence>
<comment type="cofactor">
    <cofactor evidence="1">
        <name>FAD</name>
        <dbReference type="ChEBI" id="CHEBI:57692"/>
    </cofactor>
</comment>
<dbReference type="PROSITE" id="PS50042">
    <property type="entry name" value="CNMP_BINDING_3"/>
    <property type="match status" value="1"/>
</dbReference>
<dbReference type="AlphaFoldDB" id="A0A0D8BH79"/>
<dbReference type="Gene3D" id="3.30.9.10">
    <property type="entry name" value="D-Amino Acid Oxidase, subunit A, domain 2"/>
    <property type="match status" value="1"/>
</dbReference>
<feature type="region of interest" description="Disordered" evidence="6">
    <location>
        <begin position="1"/>
        <end position="37"/>
    </location>
</feature>
<reference evidence="8 9" key="2">
    <citation type="journal article" date="2016" name="Genome Announc.">
        <title>Permanent Draft Genome Sequences for Two Variants of Frankia sp. Strain CpI1, the First Frankia Strain Isolated from Root Nodules of Comptonia peregrina.</title>
        <authorList>
            <person name="Oshone R."/>
            <person name="Hurst S.G.IV."/>
            <person name="Abebe-Akele F."/>
            <person name="Simpson S."/>
            <person name="Morris K."/>
            <person name="Thomas W.K."/>
            <person name="Tisa L.S."/>
        </authorList>
    </citation>
    <scope>NUCLEOTIDE SEQUENCE [LARGE SCALE GENOMIC DNA]</scope>
    <source>
        <strain evidence="9">CpI1-S</strain>
    </source>
</reference>
<evidence type="ECO:0000256" key="4">
    <source>
        <dbReference type="ARBA" id="ARBA00023002"/>
    </source>
</evidence>
<evidence type="ECO:0000313" key="8">
    <source>
        <dbReference type="EMBL" id="KJE23324.1"/>
    </source>
</evidence>
<keyword evidence="3" id="KW-0274">FAD</keyword>
<comment type="caution">
    <text evidence="8">The sequence shown here is derived from an EMBL/GenBank/DDBJ whole genome shotgun (WGS) entry which is preliminary data.</text>
</comment>
<keyword evidence="4" id="KW-0560">Oxidoreductase</keyword>
<protein>
    <submittedName>
        <fullName evidence="8">Putative dehydrogenase</fullName>
    </submittedName>
</protein>
<gene>
    <name evidence="8" type="ORF">FF36_02282</name>
</gene>
<dbReference type="GO" id="GO:0005737">
    <property type="term" value="C:cytoplasm"/>
    <property type="evidence" value="ECO:0007669"/>
    <property type="project" value="TreeGrafter"/>
</dbReference>
<dbReference type="RefSeq" id="WP_082121827.1">
    <property type="nucleotide sequence ID" value="NZ_JYFN01000014.1"/>
</dbReference>
<dbReference type="PANTHER" id="PTHR43104">
    <property type="entry name" value="L-2-HYDROXYGLUTARATE DEHYDROGENASE, MITOCHONDRIAL"/>
    <property type="match status" value="1"/>
</dbReference>
<dbReference type="GO" id="GO:0047545">
    <property type="term" value="F:(S)-2-hydroxyglutarate dehydrogenase activity"/>
    <property type="evidence" value="ECO:0007669"/>
    <property type="project" value="TreeGrafter"/>
</dbReference>